<dbReference type="Proteomes" id="UP000598467">
    <property type="component" value="Unassembled WGS sequence"/>
</dbReference>
<dbReference type="AlphaFoldDB" id="A0A926P267"/>
<dbReference type="CDD" id="cd00442">
    <property type="entry name" value="Lyz-like"/>
    <property type="match status" value="1"/>
</dbReference>
<protein>
    <submittedName>
        <fullName evidence="4">Transglycosylase SLT domain-containing protein</fullName>
    </submittedName>
</protein>
<dbReference type="Pfam" id="PF01464">
    <property type="entry name" value="SLT"/>
    <property type="match status" value="1"/>
</dbReference>
<proteinExistence type="inferred from homology"/>
<dbReference type="Gene3D" id="1.10.530.10">
    <property type="match status" value="1"/>
</dbReference>
<evidence type="ECO:0000313" key="5">
    <source>
        <dbReference type="Proteomes" id="UP000598467"/>
    </source>
</evidence>
<comment type="similarity">
    <text evidence="1">Belongs to the virb1 family.</text>
</comment>
<evidence type="ECO:0000256" key="2">
    <source>
        <dbReference type="SAM" id="MobiDB-lite"/>
    </source>
</evidence>
<sequence>MRVADSASIASRIEQAFQSASTSTGTSFEYLVKTAARESSFDPQAKARTSSATGLFQFIESTWLETMKEAGPEHGLAKYADQIEQTSSGKYRVKDPEVRKEILELRKDPEIASVLAGELTQKNAAQLSRKLGRNPTDGELYMAHFLGASGANRLISATQDNADARADKLFPTQARANRSIFYNHNGTPRTASEVYDAIVSKHDAVTMIASLNGATAVPNAKPGEGTRVASADGQPVPAKGMPENLDEATRRVMNAFRATETHNPFEALFRNDAASASAGVDTRFTTAFTATSESRYSSSASSQVAAQELADAERHRPLDLTRFLQFKEDDDQKDLLPPA</sequence>
<feature type="region of interest" description="Disordered" evidence="2">
    <location>
        <begin position="218"/>
        <end position="242"/>
    </location>
</feature>
<feature type="domain" description="Transglycosylase SLT" evidence="3">
    <location>
        <begin position="16"/>
        <end position="71"/>
    </location>
</feature>
<feature type="region of interest" description="Disordered" evidence="2">
    <location>
        <begin position="295"/>
        <end position="318"/>
    </location>
</feature>
<dbReference type="SUPFAM" id="SSF53955">
    <property type="entry name" value="Lysozyme-like"/>
    <property type="match status" value="1"/>
</dbReference>
<dbReference type="EMBL" id="JABFCZ010000020">
    <property type="protein sequence ID" value="MBD1548120.1"/>
    <property type="molecule type" value="Genomic_DNA"/>
</dbReference>
<reference evidence="4" key="1">
    <citation type="submission" date="2020-05" db="EMBL/GenBank/DDBJ databases">
        <title>Identification of trans-AT polyketide cluster in two marine bacteria, producers of a novel glutaramide-containing polyketide sesbanimide D and analogs.</title>
        <authorList>
            <person name="Kacar D."/>
            <person name="Rodriguez P."/>
            <person name="Canedo L."/>
            <person name="Gonzalez E."/>
            <person name="Galan B."/>
            <person name="De La Calle F."/>
            <person name="Garcia J.L."/>
        </authorList>
    </citation>
    <scope>NUCLEOTIDE SEQUENCE</scope>
    <source>
        <strain evidence="4">PHM038</strain>
    </source>
</reference>
<name>A0A926P267_9HYPH</name>
<comment type="caution">
    <text evidence="4">The sequence shown here is derived from an EMBL/GenBank/DDBJ whole genome shotgun (WGS) entry which is preliminary data.</text>
</comment>
<dbReference type="RefSeq" id="WP_190292860.1">
    <property type="nucleotide sequence ID" value="NZ_JABFCZ010000020.1"/>
</dbReference>
<evidence type="ECO:0000313" key="4">
    <source>
        <dbReference type="EMBL" id="MBD1548120.1"/>
    </source>
</evidence>
<evidence type="ECO:0000259" key="3">
    <source>
        <dbReference type="Pfam" id="PF01464"/>
    </source>
</evidence>
<dbReference type="InterPro" id="IPR008258">
    <property type="entry name" value="Transglycosylase_SLT_dom_1"/>
</dbReference>
<gene>
    <name evidence="4" type="ORF">HK439_17785</name>
</gene>
<organism evidence="4 5">
    <name type="scientific">Roseibium aggregatum</name>
    <dbReference type="NCBI Taxonomy" id="187304"/>
    <lineage>
        <taxon>Bacteria</taxon>
        <taxon>Pseudomonadati</taxon>
        <taxon>Pseudomonadota</taxon>
        <taxon>Alphaproteobacteria</taxon>
        <taxon>Hyphomicrobiales</taxon>
        <taxon>Stappiaceae</taxon>
        <taxon>Roseibium</taxon>
    </lineage>
</organism>
<feature type="compositionally biased region" description="Low complexity" evidence="2">
    <location>
        <begin position="295"/>
        <end position="306"/>
    </location>
</feature>
<evidence type="ECO:0000256" key="1">
    <source>
        <dbReference type="ARBA" id="ARBA00009387"/>
    </source>
</evidence>
<dbReference type="InterPro" id="IPR023346">
    <property type="entry name" value="Lysozyme-like_dom_sf"/>
</dbReference>
<accession>A0A926P267</accession>